<evidence type="ECO:0000256" key="4">
    <source>
        <dbReference type="PROSITE-ProRule" id="PRU00433"/>
    </source>
</evidence>
<dbReference type="PROSITE" id="PS51007">
    <property type="entry name" value="CYTC"/>
    <property type="match status" value="1"/>
</dbReference>
<dbReference type="Pfam" id="PF13646">
    <property type="entry name" value="HEAT_2"/>
    <property type="match status" value="1"/>
</dbReference>
<dbReference type="Pfam" id="PF14100">
    <property type="entry name" value="DUF6807"/>
    <property type="match status" value="1"/>
</dbReference>
<dbReference type="InterPro" id="IPR011042">
    <property type="entry name" value="6-blade_b-propeller_TolB-like"/>
</dbReference>
<dbReference type="GO" id="GO:0046872">
    <property type="term" value="F:metal ion binding"/>
    <property type="evidence" value="ECO:0007669"/>
    <property type="project" value="UniProtKB-KW"/>
</dbReference>
<dbReference type="InterPro" id="IPR013428">
    <property type="entry name" value="Membrane-bound_put_N"/>
</dbReference>
<dbReference type="Gene3D" id="2.120.10.30">
    <property type="entry name" value="TolB, C-terminal domain"/>
    <property type="match status" value="1"/>
</dbReference>
<dbReference type="PANTHER" id="PTHR33546:SF1">
    <property type="entry name" value="LARGE, MULTIFUNCTIONAL SECRETED PROTEIN"/>
    <property type="match status" value="1"/>
</dbReference>
<name>A0A6P1VR00_9BACT</name>
<dbReference type="SUPFAM" id="SSF48371">
    <property type="entry name" value="ARM repeat"/>
    <property type="match status" value="1"/>
</dbReference>
<organism evidence="6 7">
    <name type="scientific">Spirosoma endbachense</name>
    <dbReference type="NCBI Taxonomy" id="2666025"/>
    <lineage>
        <taxon>Bacteria</taxon>
        <taxon>Pseudomonadati</taxon>
        <taxon>Bacteroidota</taxon>
        <taxon>Cytophagia</taxon>
        <taxon>Cytophagales</taxon>
        <taxon>Cytophagaceae</taxon>
        <taxon>Spirosoma</taxon>
    </lineage>
</organism>
<dbReference type="InterPro" id="IPR029475">
    <property type="entry name" value="DUF6807"/>
</dbReference>
<dbReference type="GO" id="GO:0009055">
    <property type="term" value="F:electron transfer activity"/>
    <property type="evidence" value="ECO:0007669"/>
    <property type="project" value="InterPro"/>
</dbReference>
<accession>A0A6P1VR00</accession>
<sequence length="1278" mass="142790">MLKLLPPFALFLLLSFGFSLRESNQSLPVAPVAGLQLRVIQNQTTETISIFRGDEKTPILVQNAKATFRPYLHPIIAPDGKGVLTEYSPGHHKHQTGIYWGYTRVNGRDYFHHPDGNYWKRISAKVLEGKGDNVKWQTVYDLLDSTGKAVLTETQNWSMRQKGGIYLLDLEWNGEAQTDVTIGKYDYGGLFVRMPWKEGIKGEVVNAARQRNEKAEGQAAMWVDIGMQVEGRTNLAHIAILDHPDNKGYPQTWRVDSQLGAGPARARKADWHIKKGDTEVIKHELVIYTGSLNDVQLNKTFGEFIGNNGTYNTAALWAIAQKEGKEAKFLSAQEAVVAMTIKEGFTVNAWASEPMMTQPMAFCWDDRGRMWITENKDYESRGKGFSNSGDSRILILEDTDHDGVADSKKVFMEGIAFPSALAVGFDGVFIGAPPNLLFVPDKNKDDKADMNDIEVRLTGWGIRDRHETLNSFHWGPDGWLYGLQGFATPSKVGRPKGKGKLYKHNDPFPEDILQGEGTDINGGVWRYHPTKDKFEVVAHGFSNPWGIDYDAKGQLLITACVIPHLWHVIPGGIYHRQGGQHFNPYVYTDIKTIADHSHRSAHGGARVYLSDAFPESERGKIFMANIHEHGVLSDVLVPKGSGFVGKHGDDFMMANNAQWVGFSMEVGPEGGLYVLDWHDADICGSDVLNSETGRIFRIMPNVSQASKWDGRYADLGKMSDVQLAELQLSKSEWHARRARIILQDRASKGTITKLAYDKLVNIYLTDSHPDFRLRAMWSLQVSNGFDDKALNEALSDKDQYIRSWAIQFLCEENPASANAIAKFEKMANEDTSPVVRLYLASALQRLNPEQRWKIGELLLSHQEDIADHNLPKMIWYGIEPLVKADPARALRLAAKSKIPLVTNFIARRVVDADALESLITMIGNLPTNQIAMLEGMRDGLEGRTDSKTPADWNVVYAKLKQTRGKVAQLSTEIAQHFGDTEVAKNYMTTLKNSTAPAEQRKKALQALASQQRPELVKELPGLLNEAQLRLDIIRSVAAYDHEPLGKLLLEKYPSFTQKEKAETIQTLSSRPKYGWLLTQAIAKKTLAKKEIPTYVARQLRRVVGSGFVEVWGPIDHIAFDEKAYKKYRALLTDRVVASSNPVNGRLIFKNTCGPCHKMYGEGGIIGPELTGSNRANLDYLLGNILDPSGEIQDDYKMVVVTTRDGRTYVGNVAKETERQVTLRVVGQDAVILNKSDIQTKETTPISLMPSGLLEALSDKQVTDLIAFMRTTKQTKSGK</sequence>
<dbReference type="InterPro" id="IPR011989">
    <property type="entry name" value="ARM-like"/>
</dbReference>
<feature type="domain" description="Cytochrome c" evidence="5">
    <location>
        <begin position="1139"/>
        <end position="1272"/>
    </location>
</feature>
<gene>
    <name evidence="6" type="ORF">GJR95_11980</name>
</gene>
<dbReference type="PANTHER" id="PTHR33546">
    <property type="entry name" value="LARGE, MULTIFUNCTIONAL SECRETED PROTEIN-RELATED"/>
    <property type="match status" value="1"/>
</dbReference>
<dbReference type="InterPro" id="IPR013427">
    <property type="entry name" value="Haem-bd_dom_put"/>
</dbReference>
<keyword evidence="3 4" id="KW-0408">Iron</keyword>
<keyword evidence="1 4" id="KW-0349">Heme</keyword>
<dbReference type="EMBL" id="CP045997">
    <property type="protein sequence ID" value="QHV95681.1"/>
    <property type="molecule type" value="Genomic_DNA"/>
</dbReference>
<dbReference type="NCBIfam" id="TIGR02603">
    <property type="entry name" value="CxxCH_TIGR02603"/>
    <property type="match status" value="1"/>
</dbReference>
<dbReference type="GO" id="GO:0020037">
    <property type="term" value="F:heme binding"/>
    <property type="evidence" value="ECO:0007669"/>
    <property type="project" value="InterPro"/>
</dbReference>
<dbReference type="Gene3D" id="1.25.10.10">
    <property type="entry name" value="Leucine-rich Repeat Variant"/>
    <property type="match status" value="1"/>
</dbReference>
<dbReference type="Proteomes" id="UP000464577">
    <property type="component" value="Chromosome"/>
</dbReference>
<dbReference type="Gene3D" id="1.10.760.10">
    <property type="entry name" value="Cytochrome c-like domain"/>
    <property type="match status" value="1"/>
</dbReference>
<dbReference type="Pfam" id="PF23500">
    <property type="entry name" value="DUF7133"/>
    <property type="match status" value="1"/>
</dbReference>
<dbReference type="AlphaFoldDB" id="A0A6P1VR00"/>
<keyword evidence="2 4" id="KW-0479">Metal-binding</keyword>
<keyword evidence="7" id="KW-1185">Reference proteome</keyword>
<dbReference type="NCBIfam" id="TIGR02604">
    <property type="entry name" value="Piru_Ver_Nterm"/>
    <property type="match status" value="1"/>
</dbReference>
<proteinExistence type="predicted"/>
<reference evidence="6 7" key="1">
    <citation type="submission" date="2019-11" db="EMBL/GenBank/DDBJ databases">
        <title>Spirosoma endbachense sp. nov., isolated from a natural salt meadow.</title>
        <authorList>
            <person name="Rojas J."/>
            <person name="Ambika Manirajan B."/>
            <person name="Ratering S."/>
            <person name="Suarez C."/>
            <person name="Geissler-Plaum R."/>
            <person name="Schnell S."/>
        </authorList>
    </citation>
    <scope>NUCLEOTIDE SEQUENCE [LARGE SCALE GENOMIC DNA]</scope>
    <source>
        <strain evidence="6 7">I-24</strain>
    </source>
</reference>
<evidence type="ECO:0000313" key="7">
    <source>
        <dbReference type="Proteomes" id="UP000464577"/>
    </source>
</evidence>
<dbReference type="InterPro" id="IPR011041">
    <property type="entry name" value="Quinoprot_gluc/sorb_DH_b-prop"/>
</dbReference>
<protein>
    <submittedName>
        <fullName evidence="6">C-type cytochrome</fullName>
    </submittedName>
</protein>
<evidence type="ECO:0000256" key="3">
    <source>
        <dbReference type="ARBA" id="ARBA00023004"/>
    </source>
</evidence>
<evidence type="ECO:0000256" key="2">
    <source>
        <dbReference type="ARBA" id="ARBA00022723"/>
    </source>
</evidence>
<dbReference type="InterPro" id="IPR009056">
    <property type="entry name" value="Cyt_c-like_dom"/>
</dbReference>
<dbReference type="InterPro" id="IPR036909">
    <property type="entry name" value="Cyt_c-like_dom_sf"/>
</dbReference>
<dbReference type="InterPro" id="IPR055557">
    <property type="entry name" value="DUF7133"/>
</dbReference>
<evidence type="ECO:0000259" key="5">
    <source>
        <dbReference type="PROSITE" id="PS51007"/>
    </source>
</evidence>
<dbReference type="RefSeq" id="WP_162386091.1">
    <property type="nucleotide sequence ID" value="NZ_CP045997.1"/>
</dbReference>
<evidence type="ECO:0000256" key="1">
    <source>
        <dbReference type="ARBA" id="ARBA00022617"/>
    </source>
</evidence>
<dbReference type="InterPro" id="IPR016024">
    <property type="entry name" value="ARM-type_fold"/>
</dbReference>
<dbReference type="KEGG" id="senf:GJR95_11980"/>
<dbReference type="SUPFAM" id="SSF46626">
    <property type="entry name" value="Cytochrome c"/>
    <property type="match status" value="1"/>
</dbReference>
<dbReference type="SUPFAM" id="SSF50952">
    <property type="entry name" value="Soluble quinoprotein glucose dehydrogenase"/>
    <property type="match status" value="1"/>
</dbReference>
<evidence type="ECO:0000313" key="6">
    <source>
        <dbReference type="EMBL" id="QHV95681.1"/>
    </source>
</evidence>